<accession>A0A3E0HIQ9</accession>
<dbReference type="EMBL" id="QUNO01000007">
    <property type="protein sequence ID" value="REH46317.1"/>
    <property type="molecule type" value="Genomic_DNA"/>
</dbReference>
<dbReference type="OrthoDB" id="5328543at2"/>
<reference evidence="1 2" key="1">
    <citation type="submission" date="2018-08" db="EMBL/GenBank/DDBJ databases">
        <title>Genomic Encyclopedia of Archaeal and Bacterial Type Strains, Phase II (KMG-II): from individual species to whole genera.</title>
        <authorList>
            <person name="Goeker M."/>
        </authorList>
    </citation>
    <scope>NUCLEOTIDE SEQUENCE [LARGE SCALE GENOMIC DNA]</scope>
    <source>
        <strain evidence="1 2">DSM 45791</strain>
    </source>
</reference>
<dbReference type="AlphaFoldDB" id="A0A3E0HIQ9"/>
<keyword evidence="2" id="KW-1185">Reference proteome</keyword>
<gene>
    <name evidence="1" type="ORF">BCF44_107450</name>
</gene>
<organism evidence="1 2">
    <name type="scientific">Kutzneria buriramensis</name>
    <dbReference type="NCBI Taxonomy" id="1045776"/>
    <lineage>
        <taxon>Bacteria</taxon>
        <taxon>Bacillati</taxon>
        <taxon>Actinomycetota</taxon>
        <taxon>Actinomycetes</taxon>
        <taxon>Pseudonocardiales</taxon>
        <taxon>Pseudonocardiaceae</taxon>
        <taxon>Kutzneria</taxon>
    </lineage>
</organism>
<name>A0A3E0HIQ9_9PSEU</name>
<dbReference type="RefSeq" id="WP_116176419.1">
    <property type="nucleotide sequence ID" value="NZ_CP144375.1"/>
</dbReference>
<sequence>MTAAAVELRDPRICVSPEVWEREVRLIMRDHDMDWDLAERTFGQTVAYLVTAAGNPTVPMGPAPAVDKGVHSFVLDTPSYWEFCLRHAGRYLHHVPHLPEERASQPQVLRQTIDAIRAEGFALDAGLWGALEVECTQCYAGCSDSPGGKK</sequence>
<comment type="caution">
    <text evidence="1">The sequence shown here is derived from an EMBL/GenBank/DDBJ whole genome shotgun (WGS) entry which is preliminary data.</text>
</comment>
<evidence type="ECO:0000313" key="2">
    <source>
        <dbReference type="Proteomes" id="UP000256269"/>
    </source>
</evidence>
<proteinExistence type="predicted"/>
<evidence type="ECO:0000313" key="1">
    <source>
        <dbReference type="EMBL" id="REH46317.1"/>
    </source>
</evidence>
<dbReference type="Proteomes" id="UP000256269">
    <property type="component" value="Unassembled WGS sequence"/>
</dbReference>
<protein>
    <submittedName>
        <fullName evidence="1">Uncharacterized protein</fullName>
    </submittedName>
</protein>